<organism evidence="3 4">
    <name type="scientific">Streptomyces roseirectus</name>
    <dbReference type="NCBI Taxonomy" id="2768066"/>
    <lineage>
        <taxon>Bacteria</taxon>
        <taxon>Bacillati</taxon>
        <taxon>Actinomycetota</taxon>
        <taxon>Actinomycetes</taxon>
        <taxon>Kitasatosporales</taxon>
        <taxon>Streptomycetaceae</taxon>
        <taxon>Streptomyces</taxon>
    </lineage>
</organism>
<protein>
    <submittedName>
        <fullName evidence="3">HAD family phosphatase</fullName>
    </submittedName>
</protein>
<dbReference type="Pfam" id="PF12710">
    <property type="entry name" value="HAD"/>
    <property type="match status" value="1"/>
</dbReference>
<dbReference type="Proteomes" id="UP000516052">
    <property type="component" value="Chromosome"/>
</dbReference>
<evidence type="ECO:0000256" key="2">
    <source>
        <dbReference type="SAM" id="MobiDB-lite"/>
    </source>
</evidence>
<dbReference type="NCBIfam" id="TIGR01488">
    <property type="entry name" value="HAD-SF-IB"/>
    <property type="match status" value="1"/>
</dbReference>
<dbReference type="Gene3D" id="3.40.50.1000">
    <property type="entry name" value="HAD superfamily/HAD-like"/>
    <property type="match status" value="1"/>
</dbReference>
<dbReference type="KEGG" id="sroi:IAG44_04950"/>
<evidence type="ECO:0000313" key="4">
    <source>
        <dbReference type="Proteomes" id="UP000516052"/>
    </source>
</evidence>
<dbReference type="SUPFAM" id="SSF56784">
    <property type="entry name" value="HAD-like"/>
    <property type="match status" value="1"/>
</dbReference>
<dbReference type="RefSeq" id="WP_187745902.1">
    <property type="nucleotide sequence ID" value="NZ_CP060828.1"/>
</dbReference>
<dbReference type="EMBL" id="CP060828">
    <property type="protein sequence ID" value="QNP68863.1"/>
    <property type="molecule type" value="Genomic_DNA"/>
</dbReference>
<proteinExistence type="inferred from homology"/>
<reference evidence="3 4" key="1">
    <citation type="submission" date="2020-08" db="EMBL/GenBank/DDBJ databases">
        <title>A novel species.</title>
        <authorList>
            <person name="Gao J."/>
        </authorList>
    </citation>
    <scope>NUCLEOTIDE SEQUENCE [LARGE SCALE GENOMIC DNA]</scope>
    <source>
        <strain evidence="3 4">CRXT-G-22</strain>
    </source>
</reference>
<comment type="similarity">
    <text evidence="1">Belongs to the HAD-like hydrolase superfamily. SerB family.</text>
</comment>
<dbReference type="Gene3D" id="1.20.1440.100">
    <property type="entry name" value="SG protein - dephosphorylation function"/>
    <property type="match status" value="1"/>
</dbReference>
<keyword evidence="4" id="KW-1185">Reference proteome</keyword>
<gene>
    <name evidence="3" type="ORF">IAG44_04950</name>
</gene>
<dbReference type="InterPro" id="IPR023214">
    <property type="entry name" value="HAD_sf"/>
</dbReference>
<feature type="region of interest" description="Disordered" evidence="2">
    <location>
        <begin position="234"/>
        <end position="256"/>
    </location>
</feature>
<evidence type="ECO:0000256" key="1">
    <source>
        <dbReference type="ARBA" id="ARBA00009184"/>
    </source>
</evidence>
<dbReference type="InterPro" id="IPR036412">
    <property type="entry name" value="HAD-like_sf"/>
</dbReference>
<evidence type="ECO:0000313" key="3">
    <source>
        <dbReference type="EMBL" id="QNP68863.1"/>
    </source>
</evidence>
<sequence>MQIPVAVLDMDGTLHPGFLARTMVRELRTLPGADHAAANAALEHLRRYAAREISHEACARGFYAAYARALYGLRAPLLREAGVRAWQRERAALFPHARPLVAALRAHGLVTCLISGSPVEVIAPAATDLGVDRFWGAVPELCAGAATGRLLRGPALPGGKGAVLTELGREMTVDWAASLAVGDSSSDVETLEQVGLPLAFEPDPVLHRVARSRGWPVENRDTLLNAVHRLLDGPRPCVPRRDPQVTQRSRARTTES</sequence>
<name>A0A7H0I7U7_9ACTN</name>
<dbReference type="AlphaFoldDB" id="A0A7H0I7U7"/>
<accession>A0A7H0I7U7</accession>
<dbReference type="PANTHER" id="PTHR43344">
    <property type="entry name" value="PHOSPHOSERINE PHOSPHATASE"/>
    <property type="match status" value="1"/>
</dbReference>
<dbReference type="InterPro" id="IPR050582">
    <property type="entry name" value="HAD-like_SerB"/>
</dbReference>